<sequence length="95" mass="11066">MRWALNRRVRYIIPTDFSASRFDADGKRQPPNSWAAAWGGSAWEHDEPSDEYYLHIFAPEQPDLNWKERPPIRETDILSIITTLAVARCPVRVRS</sequence>
<protein>
    <submittedName>
        <fullName evidence="1">Uncharacterized protein</fullName>
    </submittedName>
</protein>
<evidence type="ECO:0000313" key="2">
    <source>
        <dbReference type="Proteomes" id="UP001172680"/>
    </source>
</evidence>
<keyword evidence="2" id="KW-1185">Reference proteome</keyword>
<name>A0ACC2YH86_9PEZI</name>
<reference evidence="1" key="1">
    <citation type="submission" date="2022-10" db="EMBL/GenBank/DDBJ databases">
        <title>Culturing micro-colonial fungi from biological soil crusts in the Mojave desert and describing Neophaeococcomyces mojavensis, and introducing the new genera and species Taxawa tesnikishii.</title>
        <authorList>
            <person name="Kurbessoian T."/>
            <person name="Stajich J.E."/>
        </authorList>
    </citation>
    <scope>NUCLEOTIDE SEQUENCE</scope>
    <source>
        <strain evidence="1">JES_115</strain>
    </source>
</reference>
<gene>
    <name evidence="1" type="ORF">H2199_008928</name>
</gene>
<proteinExistence type="predicted"/>
<evidence type="ECO:0000313" key="1">
    <source>
        <dbReference type="EMBL" id="KAJ9634643.1"/>
    </source>
</evidence>
<comment type="caution">
    <text evidence="1">The sequence shown here is derived from an EMBL/GenBank/DDBJ whole genome shotgun (WGS) entry which is preliminary data.</text>
</comment>
<dbReference type="Proteomes" id="UP001172680">
    <property type="component" value="Unassembled WGS sequence"/>
</dbReference>
<accession>A0ACC2YH86</accession>
<dbReference type="EMBL" id="JAPDRP010000031">
    <property type="protein sequence ID" value="KAJ9634643.1"/>
    <property type="molecule type" value="Genomic_DNA"/>
</dbReference>
<organism evidence="1 2">
    <name type="scientific">Coniosporium tulheliwenetii</name>
    <dbReference type="NCBI Taxonomy" id="3383036"/>
    <lineage>
        <taxon>Eukaryota</taxon>
        <taxon>Fungi</taxon>
        <taxon>Dikarya</taxon>
        <taxon>Ascomycota</taxon>
        <taxon>Pezizomycotina</taxon>
        <taxon>Dothideomycetes</taxon>
        <taxon>Dothideomycetes incertae sedis</taxon>
        <taxon>Coniosporium</taxon>
    </lineage>
</organism>